<sequence length="333" mass="37109">MMSNARVLVRVLRQFLTWWKGSRQIKRMAKNFSENGNQSLSVLTFIPVVDDDGKYLTCRAENPFIPDSAVEDKWRLLFIGVELHHNVTAGIILSDQSLVLQSVTKSLAGDYTCLAANTEGRGTSNPVTLRVRFAPICANDREELLGALKHETLLLKCEVEASPPAESFHWTFNSSGEQTELTSQLQTTESGWSRLNYTPTSDLDYGTISCWARNTIGQQKSPCVFQIVAAGRSFALQNCTVSNQSIDTIHVECIEGFDGGLPQMFLLEMVEIPTLKLVRNLTLYRPPVSFVLDNLESSSSYRLILFAVNAKGRSEPVIIDDISFKGVVKFSDM</sequence>
<dbReference type="CDD" id="cd00096">
    <property type="entry name" value="Ig"/>
    <property type="match status" value="1"/>
</dbReference>
<dbReference type="CDD" id="cd00063">
    <property type="entry name" value="FN3"/>
    <property type="match status" value="1"/>
</dbReference>
<accession>A0A9J6BMQ2</accession>
<dbReference type="PROSITE" id="PS50835">
    <property type="entry name" value="IG_LIKE"/>
    <property type="match status" value="2"/>
</dbReference>
<dbReference type="SMART" id="SM00409">
    <property type="entry name" value="IG"/>
    <property type="match status" value="2"/>
</dbReference>
<dbReference type="InterPro" id="IPR003961">
    <property type="entry name" value="FN3_dom"/>
</dbReference>
<dbReference type="SUPFAM" id="SSF49265">
    <property type="entry name" value="Fibronectin type III"/>
    <property type="match status" value="1"/>
</dbReference>
<reference evidence="2" key="1">
    <citation type="submission" date="2021-03" db="EMBL/GenBank/DDBJ databases">
        <title>Chromosome level genome of the anhydrobiotic midge Polypedilum vanderplanki.</title>
        <authorList>
            <person name="Yoshida Y."/>
            <person name="Kikawada T."/>
            <person name="Gusev O."/>
        </authorList>
    </citation>
    <scope>NUCLEOTIDE SEQUENCE</scope>
    <source>
        <strain evidence="2">NIAS01</strain>
        <tissue evidence="2">Whole body or cell culture</tissue>
    </source>
</reference>
<dbReference type="Pfam" id="PF13927">
    <property type="entry name" value="Ig_3"/>
    <property type="match status" value="1"/>
</dbReference>
<feature type="domain" description="Ig-like" evidence="1">
    <location>
        <begin position="126"/>
        <end position="214"/>
    </location>
</feature>
<evidence type="ECO:0000259" key="1">
    <source>
        <dbReference type="PROSITE" id="PS50835"/>
    </source>
</evidence>
<dbReference type="AlphaFoldDB" id="A0A9J6BMQ2"/>
<dbReference type="PANTHER" id="PTHR23278">
    <property type="entry name" value="SIDESTEP PROTEIN"/>
    <property type="match status" value="1"/>
</dbReference>
<gene>
    <name evidence="2" type="ORF">PVAND_001353</name>
</gene>
<comment type="caution">
    <text evidence="2">The sequence shown here is derived from an EMBL/GenBank/DDBJ whole genome shotgun (WGS) entry which is preliminary data.</text>
</comment>
<dbReference type="PANTHER" id="PTHR23278:SF28">
    <property type="entry name" value="SIDESTEP IV, ISOFORM C"/>
    <property type="match status" value="1"/>
</dbReference>
<dbReference type="InterPro" id="IPR036179">
    <property type="entry name" value="Ig-like_dom_sf"/>
</dbReference>
<name>A0A9J6BMQ2_POLVA</name>
<dbReference type="InterPro" id="IPR013783">
    <property type="entry name" value="Ig-like_fold"/>
</dbReference>
<dbReference type="OrthoDB" id="6431884at2759"/>
<dbReference type="SUPFAM" id="SSF48726">
    <property type="entry name" value="Immunoglobulin"/>
    <property type="match status" value="3"/>
</dbReference>
<feature type="domain" description="Ig-like" evidence="1">
    <location>
        <begin position="56"/>
        <end position="124"/>
    </location>
</feature>
<keyword evidence="3" id="KW-1185">Reference proteome</keyword>
<dbReference type="Gene3D" id="2.60.40.10">
    <property type="entry name" value="Immunoglobulins"/>
    <property type="match status" value="3"/>
</dbReference>
<proteinExistence type="predicted"/>
<dbReference type="Proteomes" id="UP001107558">
    <property type="component" value="Chromosome 3"/>
</dbReference>
<dbReference type="InterPro" id="IPR036116">
    <property type="entry name" value="FN3_sf"/>
</dbReference>
<protein>
    <recommendedName>
        <fullName evidence="1">Ig-like domain-containing protein</fullName>
    </recommendedName>
</protein>
<dbReference type="InterPro" id="IPR007110">
    <property type="entry name" value="Ig-like_dom"/>
</dbReference>
<organism evidence="2 3">
    <name type="scientific">Polypedilum vanderplanki</name>
    <name type="common">Sleeping chironomid midge</name>
    <dbReference type="NCBI Taxonomy" id="319348"/>
    <lineage>
        <taxon>Eukaryota</taxon>
        <taxon>Metazoa</taxon>
        <taxon>Ecdysozoa</taxon>
        <taxon>Arthropoda</taxon>
        <taxon>Hexapoda</taxon>
        <taxon>Insecta</taxon>
        <taxon>Pterygota</taxon>
        <taxon>Neoptera</taxon>
        <taxon>Endopterygota</taxon>
        <taxon>Diptera</taxon>
        <taxon>Nematocera</taxon>
        <taxon>Chironomoidea</taxon>
        <taxon>Chironomidae</taxon>
        <taxon>Chironominae</taxon>
        <taxon>Polypedilum</taxon>
        <taxon>Polypedilum</taxon>
    </lineage>
</organism>
<dbReference type="InterPro" id="IPR003599">
    <property type="entry name" value="Ig_sub"/>
</dbReference>
<evidence type="ECO:0000313" key="2">
    <source>
        <dbReference type="EMBL" id="KAG5671140.1"/>
    </source>
</evidence>
<dbReference type="EMBL" id="JADBJN010000003">
    <property type="protein sequence ID" value="KAG5671140.1"/>
    <property type="molecule type" value="Genomic_DNA"/>
</dbReference>
<evidence type="ECO:0000313" key="3">
    <source>
        <dbReference type="Proteomes" id="UP001107558"/>
    </source>
</evidence>